<dbReference type="Proteomes" id="UP001222296">
    <property type="component" value="Chromosome"/>
</dbReference>
<evidence type="ECO:0000313" key="3">
    <source>
        <dbReference type="EMBL" id="WGE09922.1"/>
    </source>
</evidence>
<dbReference type="RefSeq" id="WP_075606614.1">
    <property type="nucleotide sequence ID" value="NZ_CP054198.1"/>
</dbReference>
<proteinExistence type="predicted"/>
<evidence type="ECO:0000313" key="4">
    <source>
        <dbReference type="Proteomes" id="UP001148834"/>
    </source>
</evidence>
<reference evidence="3" key="2">
    <citation type="submission" date="2023-04" db="EMBL/GenBank/DDBJ databases">
        <title>Molecular characterization of the Integrative and Conjugative elements harboring multidrug-resistance gene from Glaesserella (Haemophilus) parasuis.</title>
        <authorList>
            <person name="Che Y."/>
            <person name="Zhou L."/>
        </authorList>
    </citation>
    <scope>NUCLEOTIDE SEQUENCE</scope>
    <source>
        <strain evidence="3">Z44</strain>
    </source>
</reference>
<name>A0A6M8SWI5_GLAPU</name>
<sequence>MADPIYYTQIKQKIAQFEREKEQVQAHLALVERRIALLHQALDVMNISEDEVHQHNTEHFKYRVYHKRFNGKLSQLIQQVMKAEPHRSWRAEEITEAVLVADKQAHRPITKDYIESVRSACERLARREIIERIEVVRYKVIQWKWKQR</sequence>
<dbReference type="AlphaFoldDB" id="A0A6M8SWI5"/>
<feature type="coiled-coil region" evidence="1">
    <location>
        <begin position="7"/>
        <end position="34"/>
    </location>
</feature>
<organism evidence="2 4">
    <name type="scientific">Glaesserella parasuis</name>
    <name type="common">Haemophilus parasuis</name>
    <dbReference type="NCBI Taxonomy" id="738"/>
    <lineage>
        <taxon>Bacteria</taxon>
        <taxon>Pseudomonadati</taxon>
        <taxon>Pseudomonadota</taxon>
        <taxon>Gammaproteobacteria</taxon>
        <taxon>Pasteurellales</taxon>
        <taxon>Pasteurellaceae</taxon>
        <taxon>Glaesserella</taxon>
    </lineage>
</organism>
<evidence type="ECO:0000256" key="1">
    <source>
        <dbReference type="SAM" id="Coils"/>
    </source>
</evidence>
<evidence type="ECO:0000313" key="2">
    <source>
        <dbReference type="EMBL" id="MDD2169108.1"/>
    </source>
</evidence>
<dbReference type="EMBL" id="JAODIR010000095">
    <property type="protein sequence ID" value="MDD2169108.1"/>
    <property type="molecule type" value="Genomic_DNA"/>
</dbReference>
<dbReference type="EMBL" id="CP121769">
    <property type="protein sequence ID" value="WGE09922.1"/>
    <property type="molecule type" value="Genomic_DNA"/>
</dbReference>
<reference evidence="2" key="1">
    <citation type="submission" date="2022-09" db="EMBL/GenBank/DDBJ databases">
        <title>Molecular characterization of Glaesserella parasuis strains circulating in commercial swine farms using whole-genome sequencing.</title>
        <authorList>
            <person name="Mugabi R."/>
            <person name="Clavijo M."/>
            <person name="Li G."/>
        </authorList>
    </citation>
    <scope>NUCLEOTIDE SEQUENCE</scope>
    <source>
        <strain evidence="2">0435-53</strain>
    </source>
</reference>
<accession>A0A6M8SWI5</accession>
<gene>
    <name evidence="2" type="ORF">N5925_11130</name>
    <name evidence="3" type="ORF">QBL01_12060</name>
</gene>
<protein>
    <submittedName>
        <fullName evidence="2">Uncharacterized protein</fullName>
    </submittedName>
</protein>
<dbReference type="Proteomes" id="UP001148834">
    <property type="component" value="Unassembled WGS sequence"/>
</dbReference>
<keyword evidence="1" id="KW-0175">Coiled coil</keyword>